<dbReference type="GO" id="GO:0003700">
    <property type="term" value="F:DNA-binding transcription factor activity"/>
    <property type="evidence" value="ECO:0007669"/>
    <property type="project" value="TreeGrafter"/>
</dbReference>
<proteinExistence type="predicted"/>
<dbReference type="InterPro" id="IPR036390">
    <property type="entry name" value="WH_DNA-bd_sf"/>
</dbReference>
<gene>
    <name evidence="1" type="ORF">SAMN03080598_04231</name>
</gene>
<name>A0A1H6APG9_9BACT</name>
<protein>
    <submittedName>
        <fullName evidence="1">Transcriptional regulator, BadM/Rrf2 family</fullName>
    </submittedName>
</protein>
<organism evidence="1 2">
    <name type="scientific">Algoriphagus boritolerans DSM 17298 = JCM 18970</name>
    <dbReference type="NCBI Taxonomy" id="1120964"/>
    <lineage>
        <taxon>Bacteria</taxon>
        <taxon>Pseudomonadati</taxon>
        <taxon>Bacteroidota</taxon>
        <taxon>Cytophagia</taxon>
        <taxon>Cytophagales</taxon>
        <taxon>Cyclobacteriaceae</taxon>
        <taxon>Algoriphagus</taxon>
    </lineage>
</organism>
<dbReference type="InterPro" id="IPR036388">
    <property type="entry name" value="WH-like_DNA-bd_sf"/>
</dbReference>
<dbReference type="Proteomes" id="UP000236736">
    <property type="component" value="Unassembled WGS sequence"/>
</dbReference>
<dbReference type="PANTHER" id="PTHR33221">
    <property type="entry name" value="WINGED HELIX-TURN-HELIX TRANSCRIPTIONAL REGULATOR, RRF2 FAMILY"/>
    <property type="match status" value="1"/>
</dbReference>
<reference evidence="2" key="1">
    <citation type="submission" date="2016-10" db="EMBL/GenBank/DDBJ databases">
        <authorList>
            <person name="Varghese N."/>
            <person name="Submissions S."/>
        </authorList>
    </citation>
    <scope>NUCLEOTIDE SEQUENCE [LARGE SCALE GENOMIC DNA]</scope>
    <source>
        <strain evidence="2">DSM 17298</strain>
    </source>
</reference>
<dbReference type="SUPFAM" id="SSF46785">
    <property type="entry name" value="Winged helix' DNA-binding domain"/>
    <property type="match status" value="1"/>
</dbReference>
<evidence type="ECO:0000313" key="2">
    <source>
        <dbReference type="Proteomes" id="UP000236736"/>
    </source>
</evidence>
<dbReference type="PROSITE" id="PS51197">
    <property type="entry name" value="HTH_RRF2_2"/>
    <property type="match status" value="1"/>
</dbReference>
<evidence type="ECO:0000313" key="1">
    <source>
        <dbReference type="EMBL" id="SEG50090.1"/>
    </source>
</evidence>
<dbReference type="Gene3D" id="1.10.10.10">
    <property type="entry name" value="Winged helix-like DNA-binding domain superfamily/Winged helix DNA-binding domain"/>
    <property type="match status" value="1"/>
</dbReference>
<keyword evidence="2" id="KW-1185">Reference proteome</keyword>
<dbReference type="GO" id="GO:0005829">
    <property type="term" value="C:cytosol"/>
    <property type="evidence" value="ECO:0007669"/>
    <property type="project" value="TreeGrafter"/>
</dbReference>
<dbReference type="EMBL" id="FNVR01000052">
    <property type="protein sequence ID" value="SEG50090.1"/>
    <property type="molecule type" value="Genomic_DNA"/>
</dbReference>
<dbReference type="AlphaFoldDB" id="A0A1H6APG9"/>
<accession>A0A1H6APG9</accession>
<sequence>MPLSTQNKLKGSLKDPDSFKIHCRAQNFFKKILQDIFIFYYFSITFDPSISGTMFSKACKYAINAMIYISTLPEGSERVGLRDISKAINSPEAFTAKILQVLVRENLLSSIKGPNGGFEIHEEGRKTQLYRIVQVIDGDQIFTGCALGLEKCAEDHPCAVHNKFKAIREHLAGMMLTTSLEDMAKGIQDGTNFLKI</sequence>
<dbReference type="STRING" id="1120964.GCA_001313265_07679"/>
<dbReference type="NCBIfam" id="TIGR00738">
    <property type="entry name" value="rrf2_super"/>
    <property type="match status" value="1"/>
</dbReference>
<dbReference type="PANTHER" id="PTHR33221:SF14">
    <property type="entry name" value="HTH-TYPE TRANSCRIPTIONAL REGULATOR AQ_268-RELATED"/>
    <property type="match status" value="1"/>
</dbReference>
<dbReference type="InterPro" id="IPR000944">
    <property type="entry name" value="Tscrpt_reg_Rrf2"/>
</dbReference>
<dbReference type="Pfam" id="PF02082">
    <property type="entry name" value="Rrf2"/>
    <property type="match status" value="1"/>
</dbReference>